<keyword evidence="12" id="KW-1185">Reference proteome</keyword>
<evidence type="ECO:0000256" key="1">
    <source>
        <dbReference type="ARBA" id="ARBA00004251"/>
    </source>
</evidence>
<keyword evidence="7" id="KW-0677">Repeat</keyword>
<evidence type="ECO:0000256" key="8">
    <source>
        <dbReference type="ARBA" id="ARBA00022989"/>
    </source>
</evidence>
<dbReference type="PANTHER" id="PTHR48063">
    <property type="entry name" value="LRR RECEPTOR-LIKE KINASE"/>
    <property type="match status" value="1"/>
</dbReference>
<comment type="subcellular location">
    <subcellularLocation>
        <location evidence="1">Cell membrane</location>
        <topology evidence="1">Single-pass type I membrane protein</topology>
    </subcellularLocation>
</comment>
<evidence type="ECO:0000256" key="7">
    <source>
        <dbReference type="ARBA" id="ARBA00022737"/>
    </source>
</evidence>
<evidence type="ECO:0000256" key="5">
    <source>
        <dbReference type="ARBA" id="ARBA00022692"/>
    </source>
</evidence>
<keyword evidence="8" id="KW-1133">Transmembrane helix</keyword>
<dbReference type="InterPro" id="IPR032675">
    <property type="entry name" value="LRR_dom_sf"/>
</dbReference>
<evidence type="ECO:0000313" key="13">
    <source>
        <dbReference type="RefSeq" id="XP_060670473.1"/>
    </source>
</evidence>
<dbReference type="RefSeq" id="XP_060670473.1">
    <property type="nucleotide sequence ID" value="XM_060814490.1"/>
</dbReference>
<evidence type="ECO:0000256" key="9">
    <source>
        <dbReference type="ARBA" id="ARBA00023136"/>
    </source>
</evidence>
<evidence type="ECO:0000256" key="2">
    <source>
        <dbReference type="ARBA" id="ARBA00009592"/>
    </source>
</evidence>
<accession>A0ABM4A182</accession>
<gene>
    <name evidence="13" type="primary">LOC132800548</name>
</gene>
<evidence type="ECO:0000256" key="3">
    <source>
        <dbReference type="ARBA" id="ARBA00022475"/>
    </source>
</evidence>
<dbReference type="GeneID" id="132800548"/>
<name>A0ABM4A182_ZIZJJ</name>
<evidence type="ECO:0000256" key="11">
    <source>
        <dbReference type="ARBA" id="ARBA00023180"/>
    </source>
</evidence>
<dbReference type="InterPro" id="IPR003591">
    <property type="entry name" value="Leu-rich_rpt_typical-subtyp"/>
</dbReference>
<reference evidence="12" key="1">
    <citation type="submission" date="2025-05" db="UniProtKB">
        <authorList>
            <consortium name="RefSeq"/>
        </authorList>
    </citation>
    <scope>NUCLEOTIDE SEQUENCE [LARGE SCALE GENOMIC DNA]</scope>
</reference>
<evidence type="ECO:0000256" key="4">
    <source>
        <dbReference type="ARBA" id="ARBA00022614"/>
    </source>
</evidence>
<dbReference type="InterPro" id="IPR001611">
    <property type="entry name" value="Leu-rich_rpt"/>
</dbReference>
<keyword evidence="4" id="KW-0433">Leucine-rich repeat</keyword>
<dbReference type="Proteomes" id="UP001652623">
    <property type="component" value="Chromosome 2"/>
</dbReference>
<dbReference type="Gene3D" id="3.80.10.10">
    <property type="entry name" value="Ribonuclease Inhibitor"/>
    <property type="match status" value="1"/>
</dbReference>
<evidence type="ECO:0000256" key="10">
    <source>
        <dbReference type="ARBA" id="ARBA00023170"/>
    </source>
</evidence>
<dbReference type="PANTHER" id="PTHR48063:SF16">
    <property type="entry name" value="LRR RECEPTOR-LIKE SERINE_THREONINE-PROTEIN KINASE GSO1"/>
    <property type="match status" value="1"/>
</dbReference>
<keyword evidence="3" id="KW-1003">Cell membrane</keyword>
<proteinExistence type="inferred from homology"/>
<reference evidence="13" key="2">
    <citation type="submission" date="2025-08" db="UniProtKB">
        <authorList>
            <consortium name="RefSeq"/>
        </authorList>
    </citation>
    <scope>IDENTIFICATION</scope>
    <source>
        <tissue evidence="13">Seedling</tissue>
    </source>
</reference>
<organism evidence="12 13">
    <name type="scientific">Ziziphus jujuba</name>
    <name type="common">Chinese jujube</name>
    <name type="synonym">Ziziphus sativa</name>
    <dbReference type="NCBI Taxonomy" id="326968"/>
    <lineage>
        <taxon>Eukaryota</taxon>
        <taxon>Viridiplantae</taxon>
        <taxon>Streptophyta</taxon>
        <taxon>Embryophyta</taxon>
        <taxon>Tracheophyta</taxon>
        <taxon>Spermatophyta</taxon>
        <taxon>Magnoliopsida</taxon>
        <taxon>eudicotyledons</taxon>
        <taxon>Gunneridae</taxon>
        <taxon>Pentapetalae</taxon>
        <taxon>rosids</taxon>
        <taxon>fabids</taxon>
        <taxon>Rosales</taxon>
        <taxon>Rhamnaceae</taxon>
        <taxon>Paliureae</taxon>
        <taxon>Ziziphus</taxon>
    </lineage>
</organism>
<protein>
    <submittedName>
        <fullName evidence="13">LRR receptor-like serine/threonine-protein kinase FLS2</fullName>
    </submittedName>
</protein>
<dbReference type="InterPro" id="IPR046956">
    <property type="entry name" value="RLP23-like"/>
</dbReference>
<dbReference type="SUPFAM" id="SSF52075">
    <property type="entry name" value="Outer arm dynein light chain 1"/>
    <property type="match status" value="1"/>
</dbReference>
<keyword evidence="6" id="KW-0732">Signal</keyword>
<dbReference type="SUPFAM" id="SSF52058">
    <property type="entry name" value="L domain-like"/>
    <property type="match status" value="1"/>
</dbReference>
<dbReference type="SMART" id="SM00369">
    <property type="entry name" value="LRR_TYP"/>
    <property type="match status" value="4"/>
</dbReference>
<keyword evidence="11" id="KW-0325">Glycoprotein</keyword>
<evidence type="ECO:0000256" key="6">
    <source>
        <dbReference type="ARBA" id="ARBA00022729"/>
    </source>
</evidence>
<keyword evidence="10" id="KW-0675">Receptor</keyword>
<keyword evidence="5" id="KW-0812">Transmembrane</keyword>
<comment type="similarity">
    <text evidence="2">Belongs to the RLP family.</text>
</comment>
<evidence type="ECO:0000313" key="12">
    <source>
        <dbReference type="Proteomes" id="UP001652623"/>
    </source>
</evidence>
<sequence length="313" mass="34984">MVKSQLPSDHSKIVMGGHYQIRNTCIVTEAHFLKLKKLLDLDLSSNSFTLDVKSDRVLPFQVFSLAMSSCHLGPLSFPTWLKSQKQVYDVDFSNASISCSIPYWKYSIKHWKLCSSLCNNHLFGTIPTFLGQLSWLETLHLNDNKLYGQFPSSLQNLSSLETLNLGNNRLNGRIPPLIGKGFESLRILILRSNSFLGELPALLSNLSSLQVLDLAENQLTGSIPASFGHFKGQLQRYTKTLSLVTMLDLSGNNLSGDLPTEMTNLFGLVILNLSRNHFTGHIPKSISKLKQLSSLDLLDFRTKNTAKTKEKEA</sequence>
<keyword evidence="9" id="KW-0472">Membrane</keyword>
<dbReference type="Pfam" id="PF00560">
    <property type="entry name" value="LRR_1"/>
    <property type="match status" value="6"/>
</dbReference>